<feature type="region of interest" description="Disordered" evidence="1">
    <location>
        <begin position="453"/>
        <end position="480"/>
    </location>
</feature>
<reference evidence="4 5" key="1">
    <citation type="submission" date="2017-10" db="EMBL/GenBank/DDBJ databases">
        <title>Novel microbial diversity and functional potential in the marine mammal oral microbiome.</title>
        <authorList>
            <person name="Dudek N.K."/>
            <person name="Sun C.L."/>
            <person name="Burstein D."/>
            <person name="Kantor R.S."/>
            <person name="Aliaga Goltsman D.S."/>
            <person name="Bik E.M."/>
            <person name="Thomas B.C."/>
            <person name="Banfield J.F."/>
            <person name="Relman D.A."/>
        </authorList>
    </citation>
    <scope>NUCLEOTIDE SEQUENCE [LARGE SCALE GENOMIC DNA]</scope>
    <source>
        <strain evidence="4">DOLZORAL124_49_17</strain>
    </source>
</reference>
<keyword evidence="2" id="KW-0812">Transmembrane</keyword>
<feature type="transmembrane region" description="Helical" evidence="2">
    <location>
        <begin position="299"/>
        <end position="321"/>
    </location>
</feature>
<organism evidence="4 5">
    <name type="scientific">candidate division KSB3 bacterium</name>
    <dbReference type="NCBI Taxonomy" id="2044937"/>
    <lineage>
        <taxon>Bacteria</taxon>
        <taxon>candidate division KSB3</taxon>
    </lineage>
</organism>
<proteinExistence type="predicted"/>
<keyword evidence="2" id="KW-0472">Membrane</keyword>
<evidence type="ECO:0000313" key="4">
    <source>
        <dbReference type="EMBL" id="PID58600.1"/>
    </source>
</evidence>
<feature type="signal peptide" evidence="3">
    <location>
        <begin position="1"/>
        <end position="27"/>
    </location>
</feature>
<evidence type="ECO:0008006" key="6">
    <source>
        <dbReference type="Google" id="ProtNLM"/>
    </source>
</evidence>
<keyword evidence="2" id="KW-1133">Transmembrane helix</keyword>
<evidence type="ECO:0000313" key="5">
    <source>
        <dbReference type="Proteomes" id="UP000229740"/>
    </source>
</evidence>
<feature type="chain" id="PRO_5014622725" description="Protein BatD" evidence="3">
    <location>
        <begin position="28"/>
        <end position="480"/>
    </location>
</feature>
<name>A0A2G6E941_9BACT</name>
<feature type="compositionally biased region" description="Basic and acidic residues" evidence="1">
    <location>
        <begin position="453"/>
        <end position="465"/>
    </location>
</feature>
<evidence type="ECO:0000256" key="3">
    <source>
        <dbReference type="SAM" id="SignalP"/>
    </source>
</evidence>
<evidence type="ECO:0000256" key="2">
    <source>
        <dbReference type="SAM" id="Phobius"/>
    </source>
</evidence>
<dbReference type="EMBL" id="PDPS01000022">
    <property type="protein sequence ID" value="PID58600.1"/>
    <property type="molecule type" value="Genomic_DNA"/>
</dbReference>
<gene>
    <name evidence="4" type="ORF">CSB45_03385</name>
</gene>
<comment type="caution">
    <text evidence="4">The sequence shown here is derived from an EMBL/GenBank/DDBJ whole genome shotgun (WGS) entry which is preliminary data.</text>
</comment>
<keyword evidence="3" id="KW-0732">Signal</keyword>
<protein>
    <recommendedName>
        <fullName evidence="6">Protein BatD</fullName>
    </recommendedName>
</protein>
<accession>A0A2G6E941</accession>
<dbReference type="Proteomes" id="UP000229740">
    <property type="component" value="Unassembled WGS sequence"/>
</dbReference>
<evidence type="ECO:0000256" key="1">
    <source>
        <dbReference type="SAM" id="MobiDB-lite"/>
    </source>
</evidence>
<dbReference type="AlphaFoldDB" id="A0A2G6E941"/>
<sequence length="480" mass="53710">MFSVKRIIESVAIGVLLLAAQAQGASAESPPADQNVTILESRFSTTTPVVGDSFQYSLKFDYRKGLRVDPEEHFDEQNVTILERRERDAQEFEGRIIEQYEYRLKASTPGQFQFSPVSINYSGPRVNSTAAVADPVQLSVSAVLELRVLTNSPLMLGEALELSLEVIKRKPVMISAMPQELKAAVPKLKPFELLEQQALKKAESEDPGNTPTPAPEPLLFTLDQSQEIASQQVDGGTIEHYRYHPSTQAVQAGEYVIPSFTVSYRTASGEDIEQRVEETKIFVLNPSSANQEIATDYRFFTGPAIVAVAVLIGGLFVFFFVKYRQARRSEEDYVPAPLPPGEIAHRELTELQAMNLPAKGEFKQYYFLLSDSVRKFLGAEYRFHVLERTTEEILHDIRQQDIPEPIAARISSFLPESDMVKFAKYIPKLEQADDAMQQAWKIVDESLAYHNLSEETPRVSDRDPSEGAAEEAQGTHEGSS</sequence>